<protein>
    <recommendedName>
        <fullName evidence="1">N-acetyltransferase domain-containing protein</fullName>
    </recommendedName>
</protein>
<dbReference type="RefSeq" id="WP_021011456.1">
    <property type="nucleotide sequence ID" value="NZ_ASHR01000033.1"/>
</dbReference>
<dbReference type="AlphaFoldDB" id="U1MN81"/>
<dbReference type="SUPFAM" id="SSF55729">
    <property type="entry name" value="Acyl-CoA N-acyltransferases (Nat)"/>
    <property type="match status" value="2"/>
</dbReference>
<comment type="caution">
    <text evidence="2">The sequence shown here is derived from an EMBL/GenBank/DDBJ whole genome shotgun (WGS) entry which is preliminary data.</text>
</comment>
<gene>
    <name evidence="2" type="ORF">L332_02525</name>
</gene>
<evidence type="ECO:0000313" key="2">
    <source>
        <dbReference type="EMBL" id="ERG63326.1"/>
    </source>
</evidence>
<dbReference type="Pfam" id="PF00583">
    <property type="entry name" value="Acetyltransf_1"/>
    <property type="match status" value="1"/>
</dbReference>
<organism evidence="2 3">
    <name type="scientific">Agrococcus pavilionensis RW1</name>
    <dbReference type="NCBI Taxonomy" id="1330458"/>
    <lineage>
        <taxon>Bacteria</taxon>
        <taxon>Bacillati</taxon>
        <taxon>Actinomycetota</taxon>
        <taxon>Actinomycetes</taxon>
        <taxon>Micrococcales</taxon>
        <taxon>Microbacteriaceae</taxon>
        <taxon>Agrococcus</taxon>
    </lineage>
</organism>
<sequence length="366" mass="39970">MTALQLEWLELEAPADDLDEPRLTRIARYVHAANRVTQAHWGDDSHDTTVDEIVASLRHPDDEVTRRFLVVESGRDVGRAIASINAEEGSRIAYVSAWVVPEERGRGIGRAMAERLEQIGRELGATTLQSWVDHRPPAEGDEAKPAVSGHGAIALDAPARLATSLGYTLEQIDRISELDVESARADLERHRADALAHAGEDYETRAWQGPTPPELLDAMATLHGRMVTDAPAAGLDVDDERWDAARVQRLEAELTEAGQTLLQAVAIHRASGEAVAFTVLVLPAPGRPAFQEDTLVHAEHRGHRLGMLVKAENLLQLGRLHPDRTRVITWNASENRPMLAVNEALGFVAVGAEGAWQKRLGDGAKP</sequence>
<dbReference type="InterPro" id="IPR000182">
    <property type="entry name" value="GNAT_dom"/>
</dbReference>
<reference evidence="2 3" key="1">
    <citation type="journal article" date="2013" name="Genome Announc.">
        <title>First draft genome sequence from a member of the genus agrococcus, isolated from modern microbialites.</title>
        <authorList>
            <person name="White R.A.III."/>
            <person name="Grassa C.J."/>
            <person name="Suttle C.A."/>
        </authorList>
    </citation>
    <scope>NUCLEOTIDE SEQUENCE [LARGE SCALE GENOMIC DNA]</scope>
    <source>
        <strain evidence="2 3">RW1</strain>
    </source>
</reference>
<name>U1MN81_9MICO</name>
<dbReference type="PROSITE" id="PS51186">
    <property type="entry name" value="GNAT"/>
    <property type="match status" value="1"/>
</dbReference>
<dbReference type="Proteomes" id="UP000016462">
    <property type="component" value="Unassembled WGS sequence"/>
</dbReference>
<feature type="domain" description="N-acetyltransferase" evidence="1">
    <location>
        <begin position="28"/>
        <end position="193"/>
    </location>
</feature>
<dbReference type="EMBL" id="ASHR01000033">
    <property type="protein sequence ID" value="ERG63326.1"/>
    <property type="molecule type" value="Genomic_DNA"/>
</dbReference>
<dbReference type="OrthoDB" id="4119890at2"/>
<dbReference type="Gene3D" id="3.40.630.30">
    <property type="match status" value="1"/>
</dbReference>
<keyword evidence="3" id="KW-1185">Reference proteome</keyword>
<evidence type="ECO:0000313" key="3">
    <source>
        <dbReference type="Proteomes" id="UP000016462"/>
    </source>
</evidence>
<accession>U1MN81</accession>
<dbReference type="CDD" id="cd04301">
    <property type="entry name" value="NAT_SF"/>
    <property type="match status" value="1"/>
</dbReference>
<proteinExistence type="predicted"/>
<dbReference type="GO" id="GO:0016747">
    <property type="term" value="F:acyltransferase activity, transferring groups other than amino-acyl groups"/>
    <property type="evidence" value="ECO:0007669"/>
    <property type="project" value="InterPro"/>
</dbReference>
<evidence type="ECO:0000259" key="1">
    <source>
        <dbReference type="PROSITE" id="PS51186"/>
    </source>
</evidence>
<dbReference type="InterPro" id="IPR016181">
    <property type="entry name" value="Acyl_CoA_acyltransferase"/>
</dbReference>